<dbReference type="InterPro" id="IPR033373">
    <property type="entry name" value="SKAP"/>
</dbReference>
<reference evidence="3" key="1">
    <citation type="submission" date="2025-08" db="UniProtKB">
        <authorList>
            <consortium name="Ensembl"/>
        </authorList>
    </citation>
    <scope>IDENTIFICATION</scope>
</reference>
<dbReference type="GO" id="GO:0007051">
    <property type="term" value="P:spindle organization"/>
    <property type="evidence" value="ECO:0007669"/>
    <property type="project" value="InterPro"/>
</dbReference>
<feature type="coiled-coil region" evidence="1">
    <location>
        <begin position="177"/>
        <end position="218"/>
    </location>
</feature>
<dbReference type="GeneID" id="111239810"/>
<dbReference type="GeneTree" id="ENSGT00390000010376"/>
<proteinExistence type="predicted"/>
<organism evidence="3 4">
    <name type="scientific">Seriola dumerili</name>
    <name type="common">Greater amberjack</name>
    <name type="synonym">Caranx dumerili</name>
    <dbReference type="NCBI Taxonomy" id="41447"/>
    <lineage>
        <taxon>Eukaryota</taxon>
        <taxon>Metazoa</taxon>
        <taxon>Chordata</taxon>
        <taxon>Craniata</taxon>
        <taxon>Vertebrata</taxon>
        <taxon>Euteleostomi</taxon>
        <taxon>Actinopterygii</taxon>
        <taxon>Neopterygii</taxon>
        <taxon>Teleostei</taxon>
        <taxon>Neoteleostei</taxon>
        <taxon>Acanthomorphata</taxon>
        <taxon>Carangaria</taxon>
        <taxon>Carangiformes</taxon>
        <taxon>Carangidae</taxon>
        <taxon>Seriola</taxon>
    </lineage>
</organism>
<dbReference type="GO" id="GO:0000070">
    <property type="term" value="P:mitotic sister chromatid segregation"/>
    <property type="evidence" value="ECO:0007669"/>
    <property type="project" value="TreeGrafter"/>
</dbReference>
<evidence type="ECO:0000313" key="4">
    <source>
        <dbReference type="Proteomes" id="UP000261420"/>
    </source>
</evidence>
<name>A0A3B4TSM7_SERDU</name>
<keyword evidence="1" id="KW-0175">Coiled coil</keyword>
<accession>A0A3B4TSM7</accession>
<dbReference type="GO" id="GO:0051988">
    <property type="term" value="P:regulation of attachment of spindle microtubules to kinetochore"/>
    <property type="evidence" value="ECO:0007669"/>
    <property type="project" value="InterPro"/>
</dbReference>
<evidence type="ECO:0000256" key="1">
    <source>
        <dbReference type="SAM" id="Coils"/>
    </source>
</evidence>
<evidence type="ECO:0000313" key="3">
    <source>
        <dbReference type="Ensembl" id="ENSSDUP00000009294.1"/>
    </source>
</evidence>
<dbReference type="CTD" id="90417"/>
<dbReference type="PANTHER" id="PTHR31940">
    <property type="entry name" value="SMALL KINETOCHORE-ASSOCIATED PROTEIN"/>
    <property type="match status" value="1"/>
</dbReference>
<dbReference type="GO" id="GO:0034451">
    <property type="term" value="C:centriolar satellite"/>
    <property type="evidence" value="ECO:0007669"/>
    <property type="project" value="TreeGrafter"/>
</dbReference>
<feature type="compositionally biased region" description="Basic and acidic residues" evidence="2">
    <location>
        <begin position="14"/>
        <end position="26"/>
    </location>
</feature>
<feature type="coiled-coil region" evidence="1">
    <location>
        <begin position="69"/>
        <end position="117"/>
    </location>
</feature>
<dbReference type="Proteomes" id="UP000261420">
    <property type="component" value="Unplaced"/>
</dbReference>
<dbReference type="Ensembl" id="ENSSDUT00000009474.1">
    <property type="protein sequence ID" value="ENSSDUP00000009294.1"/>
    <property type="gene ID" value="ENSSDUG00000006830.1"/>
</dbReference>
<dbReference type="RefSeq" id="XP_022625448.1">
    <property type="nucleotide sequence ID" value="XM_022769727.1"/>
</dbReference>
<dbReference type="OMA" id="EMKECSA"/>
<dbReference type="GO" id="GO:0000776">
    <property type="term" value="C:kinetochore"/>
    <property type="evidence" value="ECO:0007669"/>
    <property type="project" value="InterPro"/>
</dbReference>
<dbReference type="KEGG" id="sdu:111239810"/>
<dbReference type="AlphaFoldDB" id="A0A3B4TSM7"/>
<dbReference type="GO" id="GO:0072686">
    <property type="term" value="C:mitotic spindle"/>
    <property type="evidence" value="ECO:0007669"/>
    <property type="project" value="TreeGrafter"/>
</dbReference>
<sequence>MSSKIPRGAQLPAETKKTGNKFESKDTAAASANAAQKSDGILRPQKENLPRKNVASKVHKGVSTRYGQQAELKEQNQHLTIVNEELQKNLTETQQRVDELKLQFSDLEKENAEAQKQLKDCHVLLVAAKIDPVLGERVGDAAQQNEDQRKEAMSVSADLLNELRTFGDTASQQRARLEEIQTTMTDLTKARECMMQERENFCLEAAEMEKALKEAEALLL</sequence>
<dbReference type="PANTHER" id="PTHR31940:SF2">
    <property type="entry name" value="SMALL KINETOCHORE-ASSOCIATED PROTEIN"/>
    <property type="match status" value="1"/>
</dbReference>
<evidence type="ECO:0000256" key="2">
    <source>
        <dbReference type="SAM" id="MobiDB-lite"/>
    </source>
</evidence>
<feature type="region of interest" description="Disordered" evidence="2">
    <location>
        <begin position="1"/>
        <end position="57"/>
    </location>
</feature>
<dbReference type="GO" id="GO:0035371">
    <property type="term" value="C:microtubule plus-end"/>
    <property type="evidence" value="ECO:0007669"/>
    <property type="project" value="TreeGrafter"/>
</dbReference>
<reference evidence="3" key="2">
    <citation type="submission" date="2025-09" db="UniProtKB">
        <authorList>
            <consortium name="Ensembl"/>
        </authorList>
    </citation>
    <scope>IDENTIFICATION</scope>
</reference>
<keyword evidence="4" id="KW-1185">Reference proteome</keyword>
<protein>
    <submittedName>
        <fullName evidence="3">Kinetochore localized astrin (SPAG5) binding protein</fullName>
    </submittedName>
</protein>